<feature type="transmembrane region" description="Helical" evidence="2">
    <location>
        <begin position="30"/>
        <end position="55"/>
    </location>
</feature>
<dbReference type="EMBL" id="LXNG01000003">
    <property type="protein sequence ID" value="OAG69110.1"/>
    <property type="molecule type" value="Genomic_DNA"/>
</dbReference>
<evidence type="ECO:0000313" key="4">
    <source>
        <dbReference type="Proteomes" id="UP000077659"/>
    </source>
</evidence>
<evidence type="ECO:0000256" key="1">
    <source>
        <dbReference type="SAM" id="MobiDB-lite"/>
    </source>
</evidence>
<organism evidence="3 4">
    <name type="scientific">Xanthomonas floridensis</name>
    <dbReference type="NCBI Taxonomy" id="1843580"/>
    <lineage>
        <taxon>Bacteria</taxon>
        <taxon>Pseudomonadati</taxon>
        <taxon>Pseudomonadota</taxon>
        <taxon>Gammaproteobacteria</taxon>
        <taxon>Lysobacterales</taxon>
        <taxon>Lysobacteraceae</taxon>
        <taxon>Xanthomonas</taxon>
    </lineage>
</organism>
<accession>A0A1A9MHN2</accession>
<keyword evidence="2" id="KW-1133">Transmembrane helix</keyword>
<dbReference type="STRING" id="1843580.A7D17_10510"/>
<evidence type="ECO:0000256" key="2">
    <source>
        <dbReference type="SAM" id="Phobius"/>
    </source>
</evidence>
<feature type="region of interest" description="Disordered" evidence="1">
    <location>
        <begin position="153"/>
        <end position="183"/>
    </location>
</feature>
<gene>
    <name evidence="3" type="ORF">A7D17_10510</name>
</gene>
<keyword evidence="2" id="KW-0472">Membrane</keyword>
<comment type="caution">
    <text evidence="3">The sequence shown here is derived from an EMBL/GenBank/DDBJ whole genome shotgun (WGS) entry which is preliminary data.</text>
</comment>
<evidence type="ECO:0008006" key="5">
    <source>
        <dbReference type="Google" id="ProtNLM"/>
    </source>
</evidence>
<evidence type="ECO:0000313" key="3">
    <source>
        <dbReference type="EMBL" id="OAG69110.1"/>
    </source>
</evidence>
<protein>
    <recommendedName>
        <fullName evidence="5">Cytochrome oxidase complex assembly protein 1</fullName>
    </recommendedName>
</protein>
<dbReference type="AlphaFoldDB" id="A0A1A9MHN2"/>
<proteinExistence type="predicted"/>
<dbReference type="InterPro" id="IPR014807">
    <property type="entry name" value="Coa1"/>
</dbReference>
<dbReference type="Pfam" id="PF08695">
    <property type="entry name" value="Coa1"/>
    <property type="match status" value="1"/>
</dbReference>
<dbReference type="Proteomes" id="UP000077659">
    <property type="component" value="Unassembled WGS sequence"/>
</dbReference>
<dbReference type="OrthoDB" id="6050292at2"/>
<name>A0A1A9MHN2_9XANT</name>
<reference evidence="3 4" key="1">
    <citation type="submission" date="2016-05" db="EMBL/GenBank/DDBJ databases">
        <title>Pathogenic, phenotypic and molecular characterisation of Xanthomonas nasturtii sp. nov. and Xanthomonas floridensis sp. nov., new species of Xanthomonas associated with watercress production in Florida.</title>
        <authorList>
            <person name="Vicente J.G."/>
            <person name="Rothwell S."/>
            <person name="Holub E.B."/>
            <person name="Studholme D.J."/>
        </authorList>
    </citation>
    <scope>NUCLEOTIDE SEQUENCE [LARGE SCALE GENOMIC DNA]</scope>
    <source>
        <strain evidence="3 4">WHRI 8848</strain>
    </source>
</reference>
<keyword evidence="2" id="KW-0812">Transmembrane</keyword>
<sequence>MSTPPPLPSTQAVPPSPPVRRGWWSRHWKWALPLLALLLIAILAASLAAFVVGIARVTKSAEPYRVGLAAAQQDVRVIAALGAPIEDGVIPSGSISINGGSGNANFSVSLHGARGNGTLYIEAERHAGRWHYTTLEVVPDASAAIALLENQEAGTGAARSSDAEPGQGGEASGEAEPGAERNR</sequence>